<evidence type="ECO:0008006" key="3">
    <source>
        <dbReference type="Google" id="ProtNLM"/>
    </source>
</evidence>
<accession>A0A024LQG0</accession>
<sequence precursor="true">MFSPLRLTSRLFTFVFIIVLAGCQFSSQPTTKHNDYTRVTEISSEVFYYTDNPLILLEMRAKWISNQGYVVDIVTTSIALDNLDLNLAWSQNRNYRYVSGGKSSLVCVVGCTVSEKGRLFIPEDEFRTYAHTGFTFKLIGRSNSIDGFLNARAFQRVLYKMQTLPQMQTLSRR</sequence>
<keyword evidence="1" id="KW-0732">Signal</keyword>
<organism evidence="2">
    <name type="scientific">Bartonella schoenbuchensis</name>
    <dbReference type="NCBI Taxonomy" id="165694"/>
    <lineage>
        <taxon>Bacteria</taxon>
        <taxon>Pseudomonadati</taxon>
        <taxon>Pseudomonadota</taxon>
        <taxon>Alphaproteobacteria</taxon>
        <taxon>Hyphomicrobiales</taxon>
        <taxon>Bartonellaceae</taxon>
        <taxon>Bartonella</taxon>
    </lineage>
</organism>
<dbReference type="PROSITE" id="PS51257">
    <property type="entry name" value="PROKAR_LIPOPROTEIN"/>
    <property type="match status" value="1"/>
</dbReference>
<feature type="chain" id="PRO_5001531760" description="Lipoprotein" evidence="1">
    <location>
        <begin position="22"/>
        <end position="173"/>
    </location>
</feature>
<gene>
    <name evidence="2" type="ORF">BN1046_00872</name>
</gene>
<evidence type="ECO:0000313" key="2">
    <source>
        <dbReference type="EMBL" id="CDP79966.1"/>
    </source>
</evidence>
<proteinExistence type="predicted"/>
<reference evidence="2" key="2">
    <citation type="submission" date="2014-05" db="EMBL/GenBank/DDBJ databases">
        <title>Genome sequencing of Bartonella spp. isolated from human blood.</title>
        <authorList>
            <person name="Raoult D."/>
        </authorList>
    </citation>
    <scope>NUCLEOTIDE SEQUENCE</scope>
    <source>
        <strain evidence="2">MVT06</strain>
    </source>
</reference>
<dbReference type="EMBL" id="HG977196">
    <property type="protein sequence ID" value="CDP79966.1"/>
    <property type="molecule type" value="Genomic_DNA"/>
</dbReference>
<name>A0A024LQG0_9HYPH</name>
<evidence type="ECO:0000256" key="1">
    <source>
        <dbReference type="SAM" id="SignalP"/>
    </source>
</evidence>
<protein>
    <recommendedName>
        <fullName evidence="3">Lipoprotein</fullName>
    </recommendedName>
</protein>
<reference evidence="2" key="1">
    <citation type="submission" date="2013-11" db="EMBL/GenBank/DDBJ databases">
        <authorList>
            <person name="GENOMES U."/>
        </authorList>
    </citation>
    <scope>NUCLEOTIDE SEQUENCE</scope>
    <source>
        <strain evidence="2">MVT06</strain>
    </source>
</reference>
<dbReference type="AlphaFoldDB" id="A0A024LQG0"/>
<feature type="signal peptide" evidence="1">
    <location>
        <begin position="1"/>
        <end position="21"/>
    </location>
</feature>